<feature type="transmembrane region" description="Helical" evidence="8">
    <location>
        <begin position="385"/>
        <end position="404"/>
    </location>
</feature>
<feature type="transmembrane region" description="Helical" evidence="8">
    <location>
        <begin position="115"/>
        <end position="140"/>
    </location>
</feature>
<protein>
    <submittedName>
        <fullName evidence="9">Potassium uptake TrkH family protein</fullName>
    </submittedName>
</protein>
<dbReference type="InterPro" id="IPR003445">
    <property type="entry name" value="Cat_transpt"/>
</dbReference>
<dbReference type="GO" id="GO:0030001">
    <property type="term" value="P:metal ion transport"/>
    <property type="evidence" value="ECO:0007669"/>
    <property type="project" value="UniProtKB-ARBA"/>
</dbReference>
<name>A0A368VBY3_9BACT</name>
<dbReference type="Pfam" id="PF02386">
    <property type="entry name" value="TrkH"/>
    <property type="match status" value="1"/>
</dbReference>
<evidence type="ECO:0000313" key="9">
    <source>
        <dbReference type="EMBL" id="RCW38636.1"/>
    </source>
</evidence>
<proteinExistence type="predicted"/>
<organism evidence="9 10">
    <name type="scientific">Marinilabilia salmonicolor</name>
    <dbReference type="NCBI Taxonomy" id="989"/>
    <lineage>
        <taxon>Bacteria</taxon>
        <taxon>Pseudomonadati</taxon>
        <taxon>Bacteroidota</taxon>
        <taxon>Bacteroidia</taxon>
        <taxon>Marinilabiliales</taxon>
        <taxon>Marinilabiliaceae</taxon>
        <taxon>Marinilabilia</taxon>
    </lineage>
</organism>
<keyword evidence="4 8" id="KW-0812">Transmembrane</keyword>
<evidence type="ECO:0000256" key="6">
    <source>
        <dbReference type="ARBA" id="ARBA00023065"/>
    </source>
</evidence>
<evidence type="ECO:0000256" key="4">
    <source>
        <dbReference type="ARBA" id="ARBA00022692"/>
    </source>
</evidence>
<feature type="transmembrane region" description="Helical" evidence="8">
    <location>
        <begin position="504"/>
        <end position="524"/>
    </location>
</feature>
<dbReference type="EMBL" id="QPIZ01000003">
    <property type="protein sequence ID" value="RCW38636.1"/>
    <property type="molecule type" value="Genomic_DNA"/>
</dbReference>
<feature type="transmembrane region" description="Helical" evidence="8">
    <location>
        <begin position="90"/>
        <end position="109"/>
    </location>
</feature>
<evidence type="ECO:0000256" key="1">
    <source>
        <dbReference type="ARBA" id="ARBA00004651"/>
    </source>
</evidence>
<comment type="caution">
    <text evidence="9">The sequence shown here is derived from an EMBL/GenBank/DDBJ whole genome shotgun (WGS) entry which is preliminary data.</text>
</comment>
<feature type="transmembrane region" description="Helical" evidence="8">
    <location>
        <begin position="220"/>
        <end position="244"/>
    </location>
</feature>
<dbReference type="AlphaFoldDB" id="A0A368VBY3"/>
<evidence type="ECO:0000256" key="5">
    <source>
        <dbReference type="ARBA" id="ARBA00022989"/>
    </source>
</evidence>
<feature type="transmembrane region" description="Helical" evidence="8">
    <location>
        <begin position="339"/>
        <end position="364"/>
    </location>
</feature>
<evidence type="ECO:0000256" key="8">
    <source>
        <dbReference type="SAM" id="Phobius"/>
    </source>
</evidence>
<gene>
    <name evidence="9" type="ORF">DFO77_103105</name>
</gene>
<dbReference type="GO" id="GO:0008324">
    <property type="term" value="F:monoatomic cation transmembrane transporter activity"/>
    <property type="evidence" value="ECO:0007669"/>
    <property type="project" value="InterPro"/>
</dbReference>
<sequence>MGQLRNLRERINIFLFDIRTNFFRVMNVLSVIAALTGLYFIIRFFGFSPDDTITEDLIFQLHRVLDFFLLQFCFRVFFDFNPKKFLKKNIWESFIMLLILSESLVFFIFGKAWLFHLSLLAGLSPHGYFILVQGVFWIVVLRETGRASINMRKLHISPGAFLALSFLILILLGTVLLKMPEMTYGTISWVDALFTSASASCVTGLIVQDTATFFTFRGQLIIMMLFQLGGLNMLTIATFIGSFYRKSGSLYTSSLLKDVLDTEHIGSLTGILRKVIFYSLSFEIAGAVLLYFLWGNQFGFQDTVDRIFYSVFHSVSAFNNAGFSLFTNGLFEVPIRFQYGAQLVIMILIVVGGLGFIVLQDVFTNPTHRRSPKGYWRKLTVNSRVVLTITFWMLVLGASLFFIFEYDNTLKDHSFAGKVVASFFQSATTRTAGFNTVDTSLLTTPTLLFFMLFMFVGASPGSTGGGIKTTTFAVALKAAWANIRGREHVEVYKRNIQWASVNKTYAIIAVALTFLFIFTILLAITNPEFSFRALLFEQISAMGTVGLSLGITGELSVAGKIILVASMFVGRIGSLTMVVIFSRRIVSGAYRYPNARLMIG</sequence>
<feature type="transmembrane region" description="Helical" evidence="8">
    <location>
        <begin position="160"/>
        <end position="177"/>
    </location>
</feature>
<feature type="transmembrane region" description="Helical" evidence="8">
    <location>
        <begin position="57"/>
        <end position="78"/>
    </location>
</feature>
<dbReference type="GO" id="GO:0005886">
    <property type="term" value="C:plasma membrane"/>
    <property type="evidence" value="ECO:0007669"/>
    <property type="project" value="UniProtKB-SubCell"/>
</dbReference>
<keyword evidence="3" id="KW-1003">Cell membrane</keyword>
<dbReference type="PANTHER" id="PTHR32024">
    <property type="entry name" value="TRK SYSTEM POTASSIUM UPTAKE PROTEIN TRKG-RELATED"/>
    <property type="match status" value="1"/>
</dbReference>
<feature type="transmembrane region" description="Helical" evidence="8">
    <location>
        <begin position="307"/>
        <end position="327"/>
    </location>
</feature>
<keyword evidence="2" id="KW-0813">Transport</keyword>
<reference evidence="9 10" key="1">
    <citation type="submission" date="2018-07" db="EMBL/GenBank/DDBJ databases">
        <title>Freshwater and sediment microbial communities from various areas in North America, analyzing microbe dynamics in response to fracking.</title>
        <authorList>
            <person name="Lamendella R."/>
        </authorList>
    </citation>
    <scope>NUCLEOTIDE SEQUENCE [LARGE SCALE GENOMIC DNA]</scope>
    <source>
        <strain evidence="9 10">160A</strain>
    </source>
</reference>
<dbReference type="PANTHER" id="PTHR32024:SF1">
    <property type="entry name" value="KTR SYSTEM POTASSIUM UPTAKE PROTEIN B"/>
    <property type="match status" value="1"/>
</dbReference>
<keyword evidence="6" id="KW-0406">Ion transport</keyword>
<evidence type="ECO:0000313" key="10">
    <source>
        <dbReference type="Proteomes" id="UP000252733"/>
    </source>
</evidence>
<evidence type="ECO:0000256" key="2">
    <source>
        <dbReference type="ARBA" id="ARBA00022448"/>
    </source>
</evidence>
<accession>A0A368VBY3</accession>
<dbReference type="Proteomes" id="UP000252733">
    <property type="component" value="Unassembled WGS sequence"/>
</dbReference>
<evidence type="ECO:0000256" key="3">
    <source>
        <dbReference type="ARBA" id="ARBA00022475"/>
    </source>
</evidence>
<feature type="transmembrane region" description="Helical" evidence="8">
    <location>
        <begin position="440"/>
        <end position="458"/>
    </location>
</feature>
<feature type="transmembrane region" description="Helical" evidence="8">
    <location>
        <begin position="189"/>
        <end position="208"/>
    </location>
</feature>
<feature type="transmembrane region" description="Helical" evidence="8">
    <location>
        <begin position="275"/>
        <end position="295"/>
    </location>
</feature>
<dbReference type="RefSeq" id="WP_114436409.1">
    <property type="nucleotide sequence ID" value="NZ_QPIZ01000003.1"/>
</dbReference>
<keyword evidence="5 8" id="KW-1133">Transmembrane helix</keyword>
<feature type="transmembrane region" description="Helical" evidence="8">
    <location>
        <begin position="21"/>
        <end position="45"/>
    </location>
</feature>
<comment type="subcellular location">
    <subcellularLocation>
        <location evidence="1">Cell membrane</location>
        <topology evidence="1">Multi-pass membrane protein</topology>
    </subcellularLocation>
</comment>
<keyword evidence="7 8" id="KW-0472">Membrane</keyword>
<evidence type="ECO:0000256" key="7">
    <source>
        <dbReference type="ARBA" id="ARBA00023136"/>
    </source>
</evidence>
<feature type="transmembrane region" description="Helical" evidence="8">
    <location>
        <begin position="561"/>
        <end position="581"/>
    </location>
</feature>
<keyword evidence="10" id="KW-1185">Reference proteome</keyword>